<reference evidence="2" key="1">
    <citation type="submission" date="2023-10" db="EMBL/GenBank/DDBJ databases">
        <authorList>
            <person name="Chen Y."/>
            <person name="Shah S."/>
            <person name="Dougan E. K."/>
            <person name="Thang M."/>
            <person name="Chan C."/>
        </authorList>
    </citation>
    <scope>NUCLEOTIDE SEQUENCE [LARGE SCALE GENOMIC DNA]</scope>
</reference>
<sequence>MDQRELPSSLLHTADQPALRRTPWEVKNDETSTNTSPENIHPGMHPTNLHCSTSATSAWPKQCSGEGVIPRASNSACCGPLATTLLVVSSISAEHPSLLTTAEQGHSKKLCHTGPAHPHCLQKEGRRPCKQGKGVAGTSAFQR</sequence>
<proteinExistence type="predicted"/>
<gene>
    <name evidence="2" type="ORF">PCOR1329_LOCUS13525</name>
</gene>
<feature type="region of interest" description="Disordered" evidence="1">
    <location>
        <begin position="1"/>
        <end position="52"/>
    </location>
</feature>
<dbReference type="EMBL" id="CAUYUJ010004002">
    <property type="protein sequence ID" value="CAK0807742.1"/>
    <property type="molecule type" value="Genomic_DNA"/>
</dbReference>
<evidence type="ECO:0000313" key="3">
    <source>
        <dbReference type="Proteomes" id="UP001189429"/>
    </source>
</evidence>
<name>A0ABN9QRK8_9DINO</name>
<accession>A0ABN9QRK8</accession>
<organism evidence="2 3">
    <name type="scientific">Prorocentrum cordatum</name>
    <dbReference type="NCBI Taxonomy" id="2364126"/>
    <lineage>
        <taxon>Eukaryota</taxon>
        <taxon>Sar</taxon>
        <taxon>Alveolata</taxon>
        <taxon>Dinophyceae</taxon>
        <taxon>Prorocentrales</taxon>
        <taxon>Prorocentraceae</taxon>
        <taxon>Prorocentrum</taxon>
    </lineage>
</organism>
<keyword evidence="3" id="KW-1185">Reference proteome</keyword>
<evidence type="ECO:0000256" key="1">
    <source>
        <dbReference type="SAM" id="MobiDB-lite"/>
    </source>
</evidence>
<protein>
    <submittedName>
        <fullName evidence="2">Uncharacterized protein</fullName>
    </submittedName>
</protein>
<feature type="region of interest" description="Disordered" evidence="1">
    <location>
        <begin position="124"/>
        <end position="143"/>
    </location>
</feature>
<comment type="caution">
    <text evidence="2">The sequence shown here is derived from an EMBL/GenBank/DDBJ whole genome shotgun (WGS) entry which is preliminary data.</text>
</comment>
<evidence type="ECO:0000313" key="2">
    <source>
        <dbReference type="EMBL" id="CAK0807742.1"/>
    </source>
</evidence>
<dbReference type="Proteomes" id="UP001189429">
    <property type="component" value="Unassembled WGS sequence"/>
</dbReference>